<name>A0A059AHY4_EUCGR</name>
<evidence type="ECO:0000313" key="2">
    <source>
        <dbReference type="EMBL" id="KCW53291.1"/>
    </source>
</evidence>
<evidence type="ECO:0000256" key="1">
    <source>
        <dbReference type="SAM" id="Phobius"/>
    </source>
</evidence>
<dbReference type="InParanoid" id="A0A059AHY4"/>
<organism evidence="2">
    <name type="scientific">Eucalyptus grandis</name>
    <name type="common">Flooded gum</name>
    <dbReference type="NCBI Taxonomy" id="71139"/>
    <lineage>
        <taxon>Eukaryota</taxon>
        <taxon>Viridiplantae</taxon>
        <taxon>Streptophyta</taxon>
        <taxon>Embryophyta</taxon>
        <taxon>Tracheophyta</taxon>
        <taxon>Spermatophyta</taxon>
        <taxon>Magnoliopsida</taxon>
        <taxon>eudicotyledons</taxon>
        <taxon>Gunneridae</taxon>
        <taxon>Pentapetalae</taxon>
        <taxon>rosids</taxon>
        <taxon>malvids</taxon>
        <taxon>Myrtales</taxon>
        <taxon>Myrtaceae</taxon>
        <taxon>Myrtoideae</taxon>
        <taxon>Eucalypteae</taxon>
        <taxon>Eucalyptus</taxon>
    </lineage>
</organism>
<dbReference type="AlphaFoldDB" id="A0A059AHY4"/>
<keyword evidence="1" id="KW-0472">Membrane</keyword>
<keyword evidence="1" id="KW-1133">Transmembrane helix</keyword>
<sequence>MTQLAFVEGSCSIILELVVLVLFLIWVVPPVNLSCSLMSSEKYATQLLAALDIIRKYPLYCYRPMPSTKVLSELLKSVYLLWPYNKDIGILNSSDVWQAKDIGETSNWVLLKAMGINPDLLEKLESITCVFDEEWNKKIDSEVIKHMRRFRDLLRIA</sequence>
<reference evidence="2" key="1">
    <citation type="submission" date="2013-07" db="EMBL/GenBank/DDBJ databases">
        <title>The genome of Eucalyptus grandis.</title>
        <authorList>
            <person name="Schmutz J."/>
            <person name="Hayes R."/>
            <person name="Myburg A."/>
            <person name="Tuskan G."/>
            <person name="Grattapaglia D."/>
            <person name="Rokhsar D.S."/>
        </authorList>
    </citation>
    <scope>NUCLEOTIDE SEQUENCE</scope>
    <source>
        <tissue evidence="2">Leaf extractions</tissue>
    </source>
</reference>
<feature type="transmembrane region" description="Helical" evidence="1">
    <location>
        <begin position="6"/>
        <end position="28"/>
    </location>
</feature>
<accession>A0A059AHY4</accession>
<dbReference type="Gramene" id="KCW53291">
    <property type="protein sequence ID" value="KCW53291"/>
    <property type="gene ID" value="EUGRSUZ_J02547"/>
</dbReference>
<protein>
    <submittedName>
        <fullName evidence="2">Uncharacterized protein</fullName>
    </submittedName>
</protein>
<dbReference type="EMBL" id="KK198762">
    <property type="protein sequence ID" value="KCW53291.1"/>
    <property type="molecule type" value="Genomic_DNA"/>
</dbReference>
<proteinExistence type="predicted"/>
<gene>
    <name evidence="2" type="ORF">EUGRSUZ_J02547</name>
</gene>
<keyword evidence="1" id="KW-0812">Transmembrane</keyword>